<keyword evidence="12" id="KW-1185">Reference proteome</keyword>
<keyword evidence="3" id="KW-0227">DNA damage</keyword>
<dbReference type="SUPFAM" id="SSF81624">
    <property type="entry name" value="N-terminal domain of MutM-like DNA repair proteins"/>
    <property type="match status" value="1"/>
</dbReference>
<evidence type="ECO:0000256" key="9">
    <source>
        <dbReference type="ARBA" id="ARBA00023295"/>
    </source>
</evidence>
<dbReference type="InterPro" id="IPR035937">
    <property type="entry name" value="FPG_N"/>
</dbReference>
<evidence type="ECO:0000313" key="12">
    <source>
        <dbReference type="Proteomes" id="UP001151582"/>
    </source>
</evidence>
<dbReference type="Pfam" id="PF06831">
    <property type="entry name" value="H2TH"/>
    <property type="match status" value="1"/>
</dbReference>
<keyword evidence="7" id="KW-0456">Lyase</keyword>
<protein>
    <recommendedName>
        <fullName evidence="10">Formamidopyrimidine-DNA glycosylase catalytic domain-containing protein</fullName>
    </recommendedName>
</protein>
<accession>A0A9W8EA66</accession>
<reference evidence="11" key="1">
    <citation type="submission" date="2022-07" db="EMBL/GenBank/DDBJ databases">
        <title>Phylogenomic reconstructions and comparative analyses of Kickxellomycotina fungi.</title>
        <authorList>
            <person name="Reynolds N.K."/>
            <person name="Stajich J.E."/>
            <person name="Barry K."/>
            <person name="Grigoriev I.V."/>
            <person name="Crous P."/>
            <person name="Smith M.E."/>
        </authorList>
    </citation>
    <scope>NUCLEOTIDE SEQUENCE</scope>
    <source>
        <strain evidence="11">RSA 567</strain>
    </source>
</reference>
<dbReference type="PROSITE" id="PS51068">
    <property type="entry name" value="FPG_CAT"/>
    <property type="match status" value="1"/>
</dbReference>
<dbReference type="Gene3D" id="1.10.8.50">
    <property type="match status" value="1"/>
</dbReference>
<dbReference type="InterPro" id="IPR015886">
    <property type="entry name" value="H2TH_FPG"/>
</dbReference>
<feature type="domain" description="Formamidopyrimidine-DNA glycosylase catalytic" evidence="10">
    <location>
        <begin position="2"/>
        <end position="154"/>
    </location>
</feature>
<dbReference type="InterPro" id="IPR012319">
    <property type="entry name" value="FPG_cat"/>
</dbReference>
<keyword evidence="5" id="KW-0238">DNA-binding</keyword>
<evidence type="ECO:0000256" key="1">
    <source>
        <dbReference type="ARBA" id="ARBA00001668"/>
    </source>
</evidence>
<proteinExistence type="inferred from homology"/>
<evidence type="ECO:0000256" key="4">
    <source>
        <dbReference type="ARBA" id="ARBA00022801"/>
    </source>
</evidence>
<dbReference type="InterPro" id="IPR010979">
    <property type="entry name" value="Ribosomal_uS13-like_H2TH"/>
</dbReference>
<evidence type="ECO:0000256" key="7">
    <source>
        <dbReference type="ARBA" id="ARBA00023239"/>
    </source>
</evidence>
<dbReference type="GO" id="GO:0008534">
    <property type="term" value="F:oxidized purine nucleobase lesion DNA N-glycosylase activity"/>
    <property type="evidence" value="ECO:0007669"/>
    <property type="project" value="UniProtKB-EC"/>
</dbReference>
<evidence type="ECO:0000259" key="10">
    <source>
        <dbReference type="PROSITE" id="PS51068"/>
    </source>
</evidence>
<keyword evidence="8" id="KW-0511">Multifunctional enzyme</keyword>
<dbReference type="Gene3D" id="3.20.190.10">
    <property type="entry name" value="MutM-like, N-terminal"/>
    <property type="match status" value="1"/>
</dbReference>
<dbReference type="SMART" id="SM00898">
    <property type="entry name" value="Fapy_DNA_glyco"/>
    <property type="match status" value="1"/>
</dbReference>
<dbReference type="Proteomes" id="UP001151582">
    <property type="component" value="Unassembled WGS sequence"/>
</dbReference>
<dbReference type="Pfam" id="PF01149">
    <property type="entry name" value="Fapy_DNA_glyco"/>
    <property type="match status" value="1"/>
</dbReference>
<keyword evidence="4" id="KW-0378">Hydrolase</keyword>
<evidence type="ECO:0000256" key="8">
    <source>
        <dbReference type="ARBA" id="ARBA00023268"/>
    </source>
</evidence>
<name>A0A9W8EA66_9FUNG</name>
<dbReference type="FunFam" id="1.10.8.50:FF:000009">
    <property type="entry name" value="Formamidopyrimidine-DNA glycosylase"/>
    <property type="match status" value="1"/>
</dbReference>
<dbReference type="EMBL" id="JANBQB010000139">
    <property type="protein sequence ID" value="KAJ1981075.1"/>
    <property type="molecule type" value="Genomic_DNA"/>
</dbReference>
<dbReference type="SMART" id="SM01232">
    <property type="entry name" value="H2TH"/>
    <property type="match status" value="1"/>
</dbReference>
<evidence type="ECO:0000313" key="11">
    <source>
        <dbReference type="EMBL" id="KAJ1981075.1"/>
    </source>
</evidence>
<dbReference type="SUPFAM" id="SSF46946">
    <property type="entry name" value="S13-like H2TH domain"/>
    <property type="match status" value="1"/>
</dbReference>
<organism evidence="11 12">
    <name type="scientific">Dimargaris verticillata</name>
    <dbReference type="NCBI Taxonomy" id="2761393"/>
    <lineage>
        <taxon>Eukaryota</taxon>
        <taxon>Fungi</taxon>
        <taxon>Fungi incertae sedis</taxon>
        <taxon>Zoopagomycota</taxon>
        <taxon>Kickxellomycotina</taxon>
        <taxon>Dimargaritomycetes</taxon>
        <taxon>Dimargaritales</taxon>
        <taxon>Dimargaritaceae</taxon>
        <taxon>Dimargaris</taxon>
    </lineage>
</organism>
<evidence type="ECO:0000256" key="6">
    <source>
        <dbReference type="ARBA" id="ARBA00023204"/>
    </source>
</evidence>
<dbReference type="GO" id="GO:0008270">
    <property type="term" value="F:zinc ion binding"/>
    <property type="evidence" value="ECO:0007669"/>
    <property type="project" value="InterPro"/>
</dbReference>
<dbReference type="GO" id="GO:0003684">
    <property type="term" value="F:damaged DNA binding"/>
    <property type="evidence" value="ECO:0007669"/>
    <property type="project" value="InterPro"/>
</dbReference>
<dbReference type="PANTHER" id="PTHR22993:SF9">
    <property type="entry name" value="FORMAMIDOPYRIMIDINE-DNA GLYCOSYLASE"/>
    <property type="match status" value="1"/>
</dbReference>
<comment type="catalytic activity">
    <reaction evidence="1">
        <text>Hydrolysis of DNA containing ring-opened 7-methylguanine residues, releasing 2,6-diamino-4-hydroxy-5-(N-methyl)formamidopyrimidine.</text>
        <dbReference type="EC" id="3.2.2.23"/>
    </reaction>
</comment>
<dbReference type="GO" id="GO:0005634">
    <property type="term" value="C:nucleus"/>
    <property type="evidence" value="ECO:0007669"/>
    <property type="project" value="TreeGrafter"/>
</dbReference>
<keyword evidence="9" id="KW-0326">Glycosidase</keyword>
<dbReference type="GO" id="GO:0003906">
    <property type="term" value="F:DNA-(apurinic or apyrimidinic site) endonuclease activity"/>
    <property type="evidence" value="ECO:0007669"/>
    <property type="project" value="InterPro"/>
</dbReference>
<sequence>MPELPEVERARRLCHAHLVGKRIQTVTAAPDSIVYPEALPEHIQARLEGRTVVDTDRHGKLFWLVLDNDDALLMHLGMSGNVQIRGQEAPRYRNKPASYIEEWPPKYHKLLLVCDSAATTCAKFTQRRRPTAKVETATDTTHAEFAFTDPRRLARIRLCFTPHHHHPVSGLGFDPLHNLPDLKTFSAMVRQRKVSIKALLLDQKFSAGVGNWIADEILYQSKVHPAARSHELSDEAISTIRAQMHAICQLAVQVNADHTQFPIDWLFHHRWGKRHKQMEHRTHRGEQIVFVTVGGRTSAVVPEVQQQPTRVGVQASDPAE</sequence>
<comment type="caution">
    <text evidence="11">The sequence shown here is derived from an EMBL/GenBank/DDBJ whole genome shotgun (WGS) entry which is preliminary data.</text>
</comment>
<dbReference type="OrthoDB" id="444592at2759"/>
<keyword evidence="6" id="KW-0234">DNA repair</keyword>
<dbReference type="GO" id="GO:0016829">
    <property type="term" value="F:lyase activity"/>
    <property type="evidence" value="ECO:0007669"/>
    <property type="project" value="UniProtKB-KW"/>
</dbReference>
<comment type="similarity">
    <text evidence="2">Belongs to the FPG family.</text>
</comment>
<gene>
    <name evidence="11" type="ORF">H4R34_002217</name>
</gene>
<evidence type="ECO:0000256" key="2">
    <source>
        <dbReference type="ARBA" id="ARBA00009409"/>
    </source>
</evidence>
<dbReference type="GO" id="GO:0006284">
    <property type="term" value="P:base-excision repair"/>
    <property type="evidence" value="ECO:0007669"/>
    <property type="project" value="InterPro"/>
</dbReference>
<evidence type="ECO:0000256" key="5">
    <source>
        <dbReference type="ARBA" id="ARBA00023125"/>
    </source>
</evidence>
<evidence type="ECO:0000256" key="3">
    <source>
        <dbReference type="ARBA" id="ARBA00022763"/>
    </source>
</evidence>
<dbReference type="PANTHER" id="PTHR22993">
    <property type="entry name" value="FORMAMIDOPYRIMIDINE-DNA GLYCOSYLASE"/>
    <property type="match status" value="1"/>
</dbReference>
<dbReference type="AlphaFoldDB" id="A0A9W8EA66"/>